<keyword evidence="1" id="KW-0812">Transmembrane</keyword>
<feature type="transmembrane region" description="Helical" evidence="1">
    <location>
        <begin position="43"/>
        <end position="64"/>
    </location>
</feature>
<dbReference type="Proteomes" id="UP000677436">
    <property type="component" value="Chromosome"/>
</dbReference>
<evidence type="ECO:0000313" key="3">
    <source>
        <dbReference type="Proteomes" id="UP000677436"/>
    </source>
</evidence>
<evidence type="ECO:0000313" key="2">
    <source>
        <dbReference type="EMBL" id="BCU82303.1"/>
    </source>
</evidence>
<feature type="transmembrane region" description="Helical" evidence="1">
    <location>
        <begin position="73"/>
        <end position="93"/>
    </location>
</feature>
<dbReference type="EMBL" id="AP024601">
    <property type="protein sequence ID" value="BCU82303.1"/>
    <property type="molecule type" value="Genomic_DNA"/>
</dbReference>
<feature type="transmembrane region" description="Helical" evidence="1">
    <location>
        <begin position="125"/>
        <end position="146"/>
    </location>
</feature>
<sequence>MFLYLLCVNTLTAALMFYRTPGPIDNGYFYYYQFIHTSTTSVYWFGLILAKWLCLVVGTVLIIIRSRPVSRPVIFSFWSLSSAVVLYGIYYWIHVLLYLKNVTYPQFSYDRMIHELKGTTPAYELFVVVMICLLAVGLVSLLVALFRKWSKKE</sequence>
<protein>
    <submittedName>
        <fullName evidence="2">Uncharacterized protein</fullName>
    </submittedName>
</protein>
<name>A0A8D5UGJ3_9BACL</name>
<organism evidence="2 3">
    <name type="scientific">Polycladomyces abyssicola</name>
    <dbReference type="NCBI Taxonomy" id="1125966"/>
    <lineage>
        <taxon>Bacteria</taxon>
        <taxon>Bacillati</taxon>
        <taxon>Bacillota</taxon>
        <taxon>Bacilli</taxon>
        <taxon>Bacillales</taxon>
        <taxon>Thermoactinomycetaceae</taxon>
        <taxon>Polycladomyces</taxon>
    </lineage>
</organism>
<dbReference type="AlphaFoldDB" id="A0A8D5UGJ3"/>
<keyword evidence="1" id="KW-1133">Transmembrane helix</keyword>
<keyword evidence="3" id="KW-1185">Reference proteome</keyword>
<keyword evidence="1" id="KW-0472">Membrane</keyword>
<reference evidence="2" key="1">
    <citation type="journal article" date="2013" name="Int. J. Syst. Evol. Microbiol.">
        <title>Polycladomyces abyssicola gen. nov., sp. nov., a thermophilic filamentous bacterium isolated from hemipelagic sediment.</title>
        <authorList>
            <person name="Tsubouchi T."/>
            <person name="Shimane Y."/>
            <person name="Mori K."/>
            <person name="Usui K."/>
            <person name="Hiraki T."/>
            <person name="Tame A."/>
            <person name="Uematsu K."/>
            <person name="Maruyama T."/>
            <person name="Hatada Y."/>
        </authorList>
    </citation>
    <scope>NUCLEOTIDE SEQUENCE</scope>
    <source>
        <strain evidence="2">JIR-001</strain>
    </source>
</reference>
<accession>A0A8D5UGJ3</accession>
<gene>
    <name evidence="2" type="ORF">JIR001_20860</name>
</gene>
<reference evidence="2" key="2">
    <citation type="journal article" date="2021" name="Microbiol. Resour. Announc.">
        <title>Complete Genome Sequence of Polycladomyces abyssicola JIR-001T, Isolated from Hemipelagic Sediment in Deep Seawater.</title>
        <authorList>
            <person name="Tsubouchi T."/>
            <person name="Kaneko Y."/>
        </authorList>
    </citation>
    <scope>NUCLEOTIDE SEQUENCE</scope>
    <source>
        <strain evidence="2">JIR-001</strain>
    </source>
</reference>
<proteinExistence type="predicted"/>
<dbReference type="KEGG" id="pabs:JIR001_20860"/>
<evidence type="ECO:0000256" key="1">
    <source>
        <dbReference type="SAM" id="Phobius"/>
    </source>
</evidence>